<feature type="transmembrane region" description="Helical" evidence="1">
    <location>
        <begin position="166"/>
        <end position="187"/>
    </location>
</feature>
<dbReference type="GeneID" id="39733942"/>
<reference evidence="2 3" key="1">
    <citation type="submission" date="2015-04" db="EMBL/GenBank/DDBJ databases">
        <authorList>
            <consortium name="Pathogen Informatics"/>
        </authorList>
    </citation>
    <scope>NUCLEOTIDE SEQUENCE [LARGE SCALE GENOMIC DNA]</scope>
    <source>
        <strain evidence="2 3">SGS1</strain>
    </source>
</reference>
<dbReference type="VEuPathDB" id="PlasmoDB:PRELSG_0003300"/>
<dbReference type="AlphaFoldDB" id="A0A1J1GNY2"/>
<dbReference type="Proteomes" id="UP000220158">
    <property type="component" value="Unassembled WGS sequence"/>
</dbReference>
<feature type="transmembrane region" description="Helical" evidence="1">
    <location>
        <begin position="193"/>
        <end position="212"/>
    </location>
</feature>
<protein>
    <submittedName>
        <fullName evidence="2">Fam-h protein</fullName>
    </submittedName>
</protein>
<gene>
    <name evidence="2" type="ORF">PRELSG_0003300</name>
</gene>
<keyword evidence="1" id="KW-0472">Membrane</keyword>
<name>A0A1J1GNY2_PLARL</name>
<keyword evidence="1" id="KW-1133">Transmembrane helix</keyword>
<feature type="transmembrane region" description="Helical" evidence="1">
    <location>
        <begin position="44"/>
        <end position="61"/>
    </location>
</feature>
<accession>A0A1J1GNY2</accession>
<sequence>MSRKSDVISNISIYPEYYFHVAKGFATKDISTSKINNKKEKKNILIFPIKFSIFILLIWILKDSNNCDYFRSWNYKNEIKNILYLGAKRLLTENDDIIKQANEGLKYREQKEMIETDLESIKEKDEIEEKIDIEQSEIEEKLENKKIKFNGKISSKCQNNLKVNSLICAFILSCCSFLLSLKVAIAYDLITPQLTLLFVNLSITIFSILLILEQTQTKPNDKL</sequence>
<dbReference type="KEGG" id="prel:PRELSG_0003300"/>
<evidence type="ECO:0000313" key="3">
    <source>
        <dbReference type="Proteomes" id="UP000220158"/>
    </source>
</evidence>
<proteinExistence type="predicted"/>
<evidence type="ECO:0000256" key="1">
    <source>
        <dbReference type="SAM" id="Phobius"/>
    </source>
</evidence>
<evidence type="ECO:0000313" key="2">
    <source>
        <dbReference type="EMBL" id="CRG84827.1"/>
    </source>
</evidence>
<keyword evidence="1" id="KW-0812">Transmembrane</keyword>
<dbReference type="EMBL" id="CVMU01000298">
    <property type="protein sequence ID" value="CRG84827.1"/>
    <property type="molecule type" value="Genomic_DNA"/>
</dbReference>
<dbReference type="RefSeq" id="XP_028531182.1">
    <property type="nucleotide sequence ID" value="XM_028675890.1"/>
</dbReference>
<keyword evidence="3" id="KW-1185">Reference proteome</keyword>
<organism evidence="2 3">
    <name type="scientific">Plasmodium relictum</name>
    <dbReference type="NCBI Taxonomy" id="85471"/>
    <lineage>
        <taxon>Eukaryota</taxon>
        <taxon>Sar</taxon>
        <taxon>Alveolata</taxon>
        <taxon>Apicomplexa</taxon>
        <taxon>Aconoidasida</taxon>
        <taxon>Haemosporida</taxon>
        <taxon>Plasmodiidae</taxon>
        <taxon>Plasmodium</taxon>
        <taxon>Plasmodium (Haemamoeba)</taxon>
    </lineage>
</organism>